<organism evidence="1 2">
    <name type="scientific">Ditylenchus dipsaci</name>
    <dbReference type="NCBI Taxonomy" id="166011"/>
    <lineage>
        <taxon>Eukaryota</taxon>
        <taxon>Metazoa</taxon>
        <taxon>Ecdysozoa</taxon>
        <taxon>Nematoda</taxon>
        <taxon>Chromadorea</taxon>
        <taxon>Rhabditida</taxon>
        <taxon>Tylenchina</taxon>
        <taxon>Tylenchomorpha</taxon>
        <taxon>Sphaerularioidea</taxon>
        <taxon>Anguinidae</taxon>
        <taxon>Anguininae</taxon>
        <taxon>Ditylenchus</taxon>
    </lineage>
</organism>
<evidence type="ECO:0000313" key="1">
    <source>
        <dbReference type="Proteomes" id="UP000887574"/>
    </source>
</evidence>
<evidence type="ECO:0000313" key="2">
    <source>
        <dbReference type="WBParaSite" id="jg4377"/>
    </source>
</evidence>
<dbReference type="AlphaFoldDB" id="A0A915EBE6"/>
<keyword evidence="1" id="KW-1185">Reference proteome</keyword>
<dbReference type="Proteomes" id="UP000887574">
    <property type="component" value="Unplaced"/>
</dbReference>
<name>A0A915EBE6_9BILA</name>
<accession>A0A915EBE6</accession>
<sequence length="250" mass="27422">MQPLAVAVENLAEGQLGLQAKTELARNALINDMLNRCSTRKLTPVSRRSLPQLTVDSTEESKGKQLLASGAGSCVSAVMQTFNSLILSLADTANVAPGFPERLMDLYWQYHASVGALLSSKCSSRRSIPASKVTMPNLCDKAVCALMAFALNYPLMDELMWSQILKAFNFSLRQCPKLSINMAEFDSFQPFLECFCGSSLIKFNTYSIDSTFGPAIDRAFGVFMELLLKTPSANLLNKIFDCLAAIFSKE</sequence>
<proteinExistence type="predicted"/>
<protein>
    <submittedName>
        <fullName evidence="2">Uncharacterized protein</fullName>
    </submittedName>
</protein>
<dbReference type="WBParaSite" id="jg4377">
    <property type="protein sequence ID" value="jg4377"/>
    <property type="gene ID" value="jg4377"/>
</dbReference>
<reference evidence="2" key="1">
    <citation type="submission" date="2022-11" db="UniProtKB">
        <authorList>
            <consortium name="WormBaseParasite"/>
        </authorList>
    </citation>
    <scope>IDENTIFICATION</scope>
</reference>